<accession>A0A8H8TZD0</accession>
<sequence length="239" mass="26664">MDTPAESSRRPETPSAASSKPKKNLNFCGVPSFVTFIVGKEAQKFTVHKNLAEHYSPFFTKAFNGGFIEGQTQERVLEDVEPVTFGLVTNWLYTQKIIHPEDKKVQLVEIANLWVLAGRFLIPQLQNEAIRRTQDTPGYSREEFEPYVKFALKRELEGTQLYQAVLDDVLRLCGVIAEPPMEAEFLEDFAEIVTEEGGNTAAIVIKALVIHCAGFLSNMAPSKSIEDYFVEEGDAASGN</sequence>
<dbReference type="EMBL" id="QGMH01000036">
    <property type="protein sequence ID" value="TVY28164.1"/>
    <property type="molecule type" value="Genomic_DNA"/>
</dbReference>
<dbReference type="Pfam" id="PF00651">
    <property type="entry name" value="BTB"/>
    <property type="match status" value="1"/>
</dbReference>
<name>A0A8H8TZD0_9HELO</name>
<dbReference type="OrthoDB" id="3556558at2759"/>
<evidence type="ECO:0000259" key="2">
    <source>
        <dbReference type="PROSITE" id="PS50097"/>
    </source>
</evidence>
<reference evidence="3 4" key="1">
    <citation type="submission" date="2018-05" db="EMBL/GenBank/DDBJ databases">
        <title>Genome sequencing and assembly of the regulated plant pathogen Lachnellula willkommii and related sister species for the development of diagnostic species identification markers.</title>
        <authorList>
            <person name="Giroux E."/>
            <person name="Bilodeau G."/>
        </authorList>
    </citation>
    <scope>NUCLEOTIDE SEQUENCE [LARGE SCALE GENOMIC DNA]</scope>
    <source>
        <strain evidence="3 4">CBS 185.66</strain>
    </source>
</reference>
<dbReference type="PANTHER" id="PTHR47843">
    <property type="entry name" value="BTB DOMAIN-CONTAINING PROTEIN-RELATED"/>
    <property type="match status" value="1"/>
</dbReference>
<dbReference type="GeneID" id="41982966"/>
<proteinExistence type="predicted"/>
<evidence type="ECO:0000256" key="1">
    <source>
        <dbReference type="SAM" id="MobiDB-lite"/>
    </source>
</evidence>
<dbReference type="PANTHER" id="PTHR47843:SF2">
    <property type="entry name" value="BTB DOMAIN-CONTAINING PROTEIN"/>
    <property type="match status" value="1"/>
</dbReference>
<evidence type="ECO:0000313" key="4">
    <source>
        <dbReference type="Proteomes" id="UP000431533"/>
    </source>
</evidence>
<dbReference type="SUPFAM" id="SSF54695">
    <property type="entry name" value="POZ domain"/>
    <property type="match status" value="1"/>
</dbReference>
<evidence type="ECO:0000313" key="3">
    <source>
        <dbReference type="EMBL" id="TVY28164.1"/>
    </source>
</evidence>
<feature type="domain" description="BTB" evidence="2">
    <location>
        <begin position="32"/>
        <end position="101"/>
    </location>
</feature>
<dbReference type="Gene3D" id="3.30.710.10">
    <property type="entry name" value="Potassium Channel Kv1.1, Chain A"/>
    <property type="match status" value="1"/>
</dbReference>
<dbReference type="AlphaFoldDB" id="A0A8H8TZD0"/>
<protein>
    <recommendedName>
        <fullName evidence="2">BTB domain-containing protein</fullName>
    </recommendedName>
</protein>
<gene>
    <name evidence="3" type="ORF">LHYA1_G002768</name>
</gene>
<dbReference type="PROSITE" id="PS50097">
    <property type="entry name" value="BTB"/>
    <property type="match status" value="1"/>
</dbReference>
<dbReference type="SMART" id="SM00225">
    <property type="entry name" value="BTB"/>
    <property type="match status" value="1"/>
</dbReference>
<dbReference type="Proteomes" id="UP000431533">
    <property type="component" value="Unassembled WGS sequence"/>
</dbReference>
<dbReference type="RefSeq" id="XP_031006952.1">
    <property type="nucleotide sequence ID" value="XM_031147742.1"/>
</dbReference>
<comment type="caution">
    <text evidence="3">The sequence shown here is derived from an EMBL/GenBank/DDBJ whole genome shotgun (WGS) entry which is preliminary data.</text>
</comment>
<organism evidence="3 4">
    <name type="scientific">Lachnellula hyalina</name>
    <dbReference type="NCBI Taxonomy" id="1316788"/>
    <lineage>
        <taxon>Eukaryota</taxon>
        <taxon>Fungi</taxon>
        <taxon>Dikarya</taxon>
        <taxon>Ascomycota</taxon>
        <taxon>Pezizomycotina</taxon>
        <taxon>Leotiomycetes</taxon>
        <taxon>Helotiales</taxon>
        <taxon>Lachnaceae</taxon>
        <taxon>Lachnellula</taxon>
    </lineage>
</organism>
<feature type="region of interest" description="Disordered" evidence="1">
    <location>
        <begin position="1"/>
        <end position="21"/>
    </location>
</feature>
<dbReference type="InterPro" id="IPR000210">
    <property type="entry name" value="BTB/POZ_dom"/>
</dbReference>
<keyword evidence="4" id="KW-1185">Reference proteome</keyword>
<dbReference type="InterPro" id="IPR011333">
    <property type="entry name" value="SKP1/BTB/POZ_sf"/>
</dbReference>